<dbReference type="HAMAP" id="MF_01082">
    <property type="entry name" value="TruD"/>
    <property type="match status" value="1"/>
</dbReference>
<dbReference type="EC" id="5.4.99.27" evidence="4"/>
<feature type="domain" description="TRUD" evidence="5">
    <location>
        <begin position="157"/>
        <end position="295"/>
    </location>
</feature>
<dbReference type="InterPro" id="IPR042214">
    <property type="entry name" value="TruD_catalytic"/>
</dbReference>
<dbReference type="GO" id="GO:0003723">
    <property type="term" value="F:RNA binding"/>
    <property type="evidence" value="ECO:0007669"/>
    <property type="project" value="InterPro"/>
</dbReference>
<evidence type="ECO:0000313" key="7">
    <source>
        <dbReference type="Proteomes" id="UP000298049"/>
    </source>
</evidence>
<feature type="active site" description="Nucleophile" evidence="4">
    <location>
        <position position="81"/>
    </location>
</feature>
<dbReference type="KEGG" id="hmi:soil367_10745"/>
<dbReference type="PANTHER" id="PTHR47811">
    <property type="entry name" value="TRNA PSEUDOURIDINE SYNTHASE D"/>
    <property type="match status" value="1"/>
</dbReference>
<dbReference type="GO" id="GO:0005829">
    <property type="term" value="C:cytosol"/>
    <property type="evidence" value="ECO:0007669"/>
    <property type="project" value="TreeGrafter"/>
</dbReference>
<protein>
    <recommendedName>
        <fullName evidence="4">tRNA pseudouridine synthase D</fullName>
        <ecNumber evidence="4">5.4.99.27</ecNumber>
    </recommendedName>
    <alternativeName>
        <fullName evidence="4">tRNA pseudouridine(13) synthase</fullName>
    </alternativeName>
    <alternativeName>
        <fullName evidence="4">tRNA pseudouridylate synthase D</fullName>
    </alternativeName>
    <alternativeName>
        <fullName evidence="4">tRNA-uridine isomerase D</fullName>
    </alternativeName>
</protein>
<dbReference type="GO" id="GO:0031119">
    <property type="term" value="P:tRNA pseudouridine synthesis"/>
    <property type="evidence" value="ECO:0007669"/>
    <property type="project" value="UniProtKB-UniRule"/>
</dbReference>
<keyword evidence="7" id="KW-1185">Reference proteome</keyword>
<evidence type="ECO:0000256" key="2">
    <source>
        <dbReference type="ARBA" id="ARBA00022694"/>
    </source>
</evidence>
<dbReference type="InterPro" id="IPR001656">
    <property type="entry name" value="PsdUridine_synth_TruD"/>
</dbReference>
<evidence type="ECO:0000259" key="5">
    <source>
        <dbReference type="PROSITE" id="PS50984"/>
    </source>
</evidence>
<dbReference type="RefSeq" id="WP_136549094.1">
    <property type="nucleotide sequence ID" value="NZ_CP031093.1"/>
</dbReference>
<gene>
    <name evidence="4" type="primary">truD</name>
    <name evidence="6" type="ORF">soil367_10745</name>
</gene>
<keyword evidence="2 4" id="KW-0819">tRNA processing</keyword>
<proteinExistence type="inferred from homology"/>
<dbReference type="InterPro" id="IPR011760">
    <property type="entry name" value="PsdUridine_synth_TruD_insert"/>
</dbReference>
<reference evidence="6 7" key="1">
    <citation type="submission" date="2018-07" db="EMBL/GenBank/DDBJ databases">
        <title>Marsedoiliclastica nanhaica gen. nov. sp. nov., a novel marine hydrocarbonoclastic bacterium isolated from an in-situ enriched hydrocarbon-degrading consortium in deep-sea sediment.</title>
        <authorList>
            <person name="Dong C."/>
            <person name="Ma T."/>
            <person name="Liu R."/>
            <person name="Shao Z."/>
        </authorList>
    </citation>
    <scope>NUCLEOTIDE SEQUENCE [LARGE SCALE GENOMIC DNA]</scope>
    <source>
        <strain evidence="7">soil36-7</strain>
    </source>
</reference>
<sequence length="325" mass="36354">MNQWRLSWPFAWGGPVATGRFKTVPEDFEVEEILTEPFSGEGEHLCLWLEKRGDNTDFIGRQLARCLGVEHMAVSFCGLKDRHAVTRQWFSIQLPGIADDTALEKLGAEFRILSHTRNRSKLRRGQHWGNRFVIRLREVQGDRPALETRLNILAEKGGPNYFGPQRFGHGGGNLREAEALDPRKLRGRNVRTGLYLSAARSWLFNEVLAARVEAGTWLNRIEGDPILERPTGPMLGDGGGGASGPLAETENSMLAAYPAFDRLFRARRLAPERRDLCVVPRDFDMRWEGDDLILAFSLSAGSYATSWLGEAVTLISAEPEKAPGQ</sequence>
<comment type="catalytic activity">
    <reaction evidence="4">
        <text>uridine(13) in tRNA = pseudouridine(13) in tRNA</text>
        <dbReference type="Rhea" id="RHEA:42540"/>
        <dbReference type="Rhea" id="RHEA-COMP:10105"/>
        <dbReference type="Rhea" id="RHEA-COMP:10106"/>
        <dbReference type="ChEBI" id="CHEBI:65314"/>
        <dbReference type="ChEBI" id="CHEBI:65315"/>
        <dbReference type="EC" id="5.4.99.27"/>
    </reaction>
</comment>
<dbReference type="Gene3D" id="3.30.2350.20">
    <property type="entry name" value="TruD, catalytic domain"/>
    <property type="match status" value="2"/>
</dbReference>
<dbReference type="Pfam" id="PF01142">
    <property type="entry name" value="TruD"/>
    <property type="match status" value="1"/>
</dbReference>
<evidence type="ECO:0000256" key="4">
    <source>
        <dbReference type="HAMAP-Rule" id="MF_01082"/>
    </source>
</evidence>
<dbReference type="OrthoDB" id="1550679at2"/>
<dbReference type="SUPFAM" id="SSF55120">
    <property type="entry name" value="Pseudouridine synthase"/>
    <property type="match status" value="1"/>
</dbReference>
<evidence type="ECO:0000256" key="1">
    <source>
        <dbReference type="ARBA" id="ARBA00007953"/>
    </source>
</evidence>
<comment type="function">
    <text evidence="4">Responsible for synthesis of pseudouridine from uracil-13 in transfer RNAs.</text>
</comment>
<name>A0A4P7XI33_9ALTE</name>
<dbReference type="InterPro" id="IPR020119">
    <property type="entry name" value="PsdUridine_synth_TruD_CS"/>
</dbReference>
<dbReference type="PANTHER" id="PTHR47811:SF1">
    <property type="entry name" value="TRNA PSEUDOURIDINE SYNTHASE D"/>
    <property type="match status" value="1"/>
</dbReference>
<dbReference type="InterPro" id="IPR020103">
    <property type="entry name" value="PsdUridine_synth_cat_dom_sf"/>
</dbReference>
<evidence type="ECO:0000256" key="3">
    <source>
        <dbReference type="ARBA" id="ARBA00023235"/>
    </source>
</evidence>
<dbReference type="PROSITE" id="PS01268">
    <property type="entry name" value="UPF0024"/>
    <property type="match status" value="1"/>
</dbReference>
<dbReference type="PROSITE" id="PS50984">
    <property type="entry name" value="TRUD"/>
    <property type="match status" value="1"/>
</dbReference>
<dbReference type="Proteomes" id="UP000298049">
    <property type="component" value="Chromosome"/>
</dbReference>
<keyword evidence="3 4" id="KW-0413">Isomerase</keyword>
<dbReference type="InterPro" id="IPR050170">
    <property type="entry name" value="TruD_pseudoU_synthase"/>
</dbReference>
<dbReference type="AlphaFoldDB" id="A0A4P7XI33"/>
<evidence type="ECO:0000313" key="6">
    <source>
        <dbReference type="EMBL" id="QCF26375.1"/>
    </source>
</evidence>
<accession>A0A4P7XI33</accession>
<comment type="similarity">
    <text evidence="1 4">Belongs to the pseudouridine synthase TruD family.</text>
</comment>
<dbReference type="GO" id="GO:0160150">
    <property type="term" value="F:tRNA pseudouridine(13) synthase activity"/>
    <property type="evidence" value="ECO:0007669"/>
    <property type="project" value="UniProtKB-EC"/>
</dbReference>
<organism evidence="6 7">
    <name type="scientific">Hydrocarboniclastica marina</name>
    <dbReference type="NCBI Taxonomy" id="2259620"/>
    <lineage>
        <taxon>Bacteria</taxon>
        <taxon>Pseudomonadati</taxon>
        <taxon>Pseudomonadota</taxon>
        <taxon>Gammaproteobacteria</taxon>
        <taxon>Alteromonadales</taxon>
        <taxon>Alteromonadaceae</taxon>
        <taxon>Hydrocarboniclastica</taxon>
    </lineage>
</organism>
<dbReference type="EMBL" id="CP031093">
    <property type="protein sequence ID" value="QCF26375.1"/>
    <property type="molecule type" value="Genomic_DNA"/>
</dbReference>